<evidence type="ECO:0000313" key="3">
    <source>
        <dbReference type="Proteomes" id="UP000887013"/>
    </source>
</evidence>
<dbReference type="Proteomes" id="UP000887013">
    <property type="component" value="Unassembled WGS sequence"/>
</dbReference>
<accession>A0A8X6MRH0</accession>
<feature type="compositionally biased region" description="Basic and acidic residues" evidence="1">
    <location>
        <begin position="1"/>
        <end position="29"/>
    </location>
</feature>
<comment type="caution">
    <text evidence="2">The sequence shown here is derived from an EMBL/GenBank/DDBJ whole genome shotgun (WGS) entry which is preliminary data.</text>
</comment>
<proteinExistence type="predicted"/>
<name>A0A8X6MRH0_NEPPI</name>
<evidence type="ECO:0000313" key="2">
    <source>
        <dbReference type="EMBL" id="GFS73932.1"/>
    </source>
</evidence>
<feature type="region of interest" description="Disordered" evidence="1">
    <location>
        <begin position="1"/>
        <end position="32"/>
    </location>
</feature>
<gene>
    <name evidence="2" type="ORF">NPIL_167281</name>
</gene>
<keyword evidence="3" id="KW-1185">Reference proteome</keyword>
<reference evidence="2" key="1">
    <citation type="submission" date="2020-08" db="EMBL/GenBank/DDBJ databases">
        <title>Multicomponent nature underlies the extraordinary mechanical properties of spider dragline silk.</title>
        <authorList>
            <person name="Kono N."/>
            <person name="Nakamura H."/>
            <person name="Mori M."/>
            <person name="Yoshida Y."/>
            <person name="Ohtoshi R."/>
            <person name="Malay A.D."/>
            <person name="Moran D.A.P."/>
            <person name="Tomita M."/>
            <person name="Numata K."/>
            <person name="Arakawa K."/>
        </authorList>
    </citation>
    <scope>NUCLEOTIDE SEQUENCE</scope>
</reference>
<protein>
    <submittedName>
        <fullName evidence="2">Uncharacterized protein</fullName>
    </submittedName>
</protein>
<organism evidence="2 3">
    <name type="scientific">Nephila pilipes</name>
    <name type="common">Giant wood spider</name>
    <name type="synonym">Nephila maculata</name>
    <dbReference type="NCBI Taxonomy" id="299642"/>
    <lineage>
        <taxon>Eukaryota</taxon>
        <taxon>Metazoa</taxon>
        <taxon>Ecdysozoa</taxon>
        <taxon>Arthropoda</taxon>
        <taxon>Chelicerata</taxon>
        <taxon>Arachnida</taxon>
        <taxon>Araneae</taxon>
        <taxon>Araneomorphae</taxon>
        <taxon>Entelegynae</taxon>
        <taxon>Araneoidea</taxon>
        <taxon>Nephilidae</taxon>
        <taxon>Nephila</taxon>
    </lineage>
</organism>
<sequence>MAPKKERNERKRISVEEKERQSKRTEGKRASGRYPFSPSLVLALLFAFVGKTNLQFQAHSLRKPYNILLLKSPEENKGSEVANTQITRKTISKSFMGNGTKDGTDINNF</sequence>
<dbReference type="EMBL" id="BMAW01096260">
    <property type="protein sequence ID" value="GFS73932.1"/>
    <property type="molecule type" value="Genomic_DNA"/>
</dbReference>
<dbReference type="AlphaFoldDB" id="A0A8X6MRH0"/>
<evidence type="ECO:0000256" key="1">
    <source>
        <dbReference type="SAM" id="MobiDB-lite"/>
    </source>
</evidence>